<evidence type="ECO:0000313" key="4">
    <source>
        <dbReference type="Proteomes" id="UP001597419"/>
    </source>
</evidence>
<dbReference type="EMBL" id="JBHUKU010000006">
    <property type="protein sequence ID" value="MFD2459561.1"/>
    <property type="molecule type" value="Genomic_DNA"/>
</dbReference>
<sequence length="289" mass="29845">MARTSHRARWWAGLLTIITAVALLTAPAAAASQAGFPPVDGHWADPGPFPVTTEALDAAHTVYRPTILGENGLKHPVIVWGNGTGATPPVYGALLRHLASHGFVVAAADTINAGSGREMLDGAATLIAENGRAGSEYHQKIDVGHVGATGHSQGGGGAIAAGADARISTTVPIEPGPQGRISALHGPMFILGGQADLIVAPPLLVIPRYNQATKIPAIYGELAGATHFTPVGDGGGFRGAITAWFRFWLMGDEQARPVFFGPATSCRLCDDHAWSSVRRNAPAQAIPGS</sequence>
<gene>
    <name evidence="3" type="ORF">ACFSYJ_13190</name>
</gene>
<organism evidence="3 4">
    <name type="scientific">Amycolatopsis samaneae</name>
    <dbReference type="NCBI Taxonomy" id="664691"/>
    <lineage>
        <taxon>Bacteria</taxon>
        <taxon>Bacillati</taxon>
        <taxon>Actinomycetota</taxon>
        <taxon>Actinomycetes</taxon>
        <taxon>Pseudonocardiales</taxon>
        <taxon>Pseudonocardiaceae</taxon>
        <taxon>Amycolatopsis</taxon>
    </lineage>
</organism>
<evidence type="ECO:0000256" key="1">
    <source>
        <dbReference type="SAM" id="SignalP"/>
    </source>
</evidence>
<comment type="caution">
    <text evidence="3">The sequence shown here is derived from an EMBL/GenBank/DDBJ whole genome shotgun (WGS) entry which is preliminary data.</text>
</comment>
<dbReference type="Pfam" id="PF12740">
    <property type="entry name" value="PETase"/>
    <property type="match status" value="1"/>
</dbReference>
<protein>
    <submittedName>
        <fullName evidence="3">Acetylxylan esterase</fullName>
    </submittedName>
</protein>
<accession>A0ABW5GDF7</accession>
<reference evidence="4" key="1">
    <citation type="journal article" date="2019" name="Int. J. Syst. Evol. Microbiol.">
        <title>The Global Catalogue of Microorganisms (GCM) 10K type strain sequencing project: providing services to taxonomists for standard genome sequencing and annotation.</title>
        <authorList>
            <consortium name="The Broad Institute Genomics Platform"/>
            <consortium name="The Broad Institute Genome Sequencing Center for Infectious Disease"/>
            <person name="Wu L."/>
            <person name="Ma J."/>
        </authorList>
    </citation>
    <scope>NUCLEOTIDE SEQUENCE [LARGE SCALE GENOMIC DNA]</scope>
    <source>
        <strain evidence="4">CGMCC 4.7643</strain>
    </source>
</reference>
<dbReference type="PANTHER" id="PTHR33428:SF14">
    <property type="entry name" value="CARBOXYLESTERASE TYPE B DOMAIN-CONTAINING PROTEIN"/>
    <property type="match status" value="1"/>
</dbReference>
<dbReference type="PANTHER" id="PTHR33428">
    <property type="entry name" value="CHLOROPHYLLASE-2, CHLOROPLASTIC"/>
    <property type="match status" value="1"/>
</dbReference>
<proteinExistence type="predicted"/>
<dbReference type="InterPro" id="IPR029058">
    <property type="entry name" value="AB_hydrolase_fold"/>
</dbReference>
<evidence type="ECO:0000259" key="2">
    <source>
        <dbReference type="Pfam" id="PF12740"/>
    </source>
</evidence>
<evidence type="ECO:0000313" key="3">
    <source>
        <dbReference type="EMBL" id="MFD2459561.1"/>
    </source>
</evidence>
<dbReference type="Proteomes" id="UP001597419">
    <property type="component" value="Unassembled WGS sequence"/>
</dbReference>
<keyword evidence="4" id="KW-1185">Reference proteome</keyword>
<dbReference type="InterPro" id="IPR041127">
    <property type="entry name" value="PET_hydrolase/cutinase-like"/>
</dbReference>
<dbReference type="RefSeq" id="WP_345396978.1">
    <property type="nucleotide sequence ID" value="NZ_BAABHG010000008.1"/>
</dbReference>
<feature type="chain" id="PRO_5046126412" evidence="1">
    <location>
        <begin position="31"/>
        <end position="289"/>
    </location>
</feature>
<feature type="signal peptide" evidence="1">
    <location>
        <begin position="1"/>
        <end position="30"/>
    </location>
</feature>
<feature type="domain" description="PET hydrolase/cutinase-like" evidence="2">
    <location>
        <begin position="44"/>
        <end position="254"/>
    </location>
</feature>
<keyword evidence="1" id="KW-0732">Signal</keyword>
<dbReference type="Gene3D" id="3.40.50.1820">
    <property type="entry name" value="alpha/beta hydrolase"/>
    <property type="match status" value="1"/>
</dbReference>
<dbReference type="SUPFAM" id="SSF53474">
    <property type="entry name" value="alpha/beta-Hydrolases"/>
    <property type="match status" value="1"/>
</dbReference>
<name>A0ABW5GDF7_9PSEU</name>